<name>U7D577_9BACT</name>
<organism evidence="1 2">
    <name type="scientific">Chitinivibrio alkaliphilus ACht1</name>
    <dbReference type="NCBI Taxonomy" id="1313304"/>
    <lineage>
        <taxon>Bacteria</taxon>
        <taxon>Pseudomonadati</taxon>
        <taxon>Fibrobacterota</taxon>
        <taxon>Chitinivibrionia</taxon>
        <taxon>Chitinivibrionales</taxon>
        <taxon>Chitinivibrionaceae</taxon>
        <taxon>Chitinivibrio</taxon>
    </lineage>
</organism>
<gene>
    <name evidence="1" type="ORF">CALK_2061</name>
</gene>
<dbReference type="OrthoDB" id="7061936at2"/>
<evidence type="ECO:0000313" key="2">
    <source>
        <dbReference type="Proteomes" id="UP000017148"/>
    </source>
</evidence>
<dbReference type="PATRIC" id="fig|1313304.3.peg.1961"/>
<keyword evidence="2" id="KW-1185">Reference proteome</keyword>
<sequence length="320" mass="36446">MRRVFALLCGPAHGANLFLPKKLQKDFANGLIGQAWAIEGLLAVYEERGEEKYLTCAEEVFLLHPFKRAKKAWHIVNVDGSHAEIDPTFNHQLWFAAAGALIWKHSQNHAIKSVLDLFFANLSRAVRTSSTGRIQHSLHRPKSLKERIVGSLTLLKRTKARLVAGQSMLYKEQGYHLFNLYAFALIYSNGFDSLPFWDSPLWKKALSYSFSSTLLSDLEKNNHSKDVTALGSKQTELSVNRYGYAYNAPGFELPYIYSVFSSFLTSKEKEIMLAVQKKQIDFTYDSEQGCFGINTEDARTLTARIYELTRYLSFGFEQRS</sequence>
<accession>U7D577</accession>
<dbReference type="EMBL" id="ASJR01000020">
    <property type="protein sequence ID" value="ERP31098.1"/>
    <property type="molecule type" value="Genomic_DNA"/>
</dbReference>
<reference evidence="1 2" key="1">
    <citation type="journal article" date="2013" name="Environ. Microbiol.">
        <title>Genome analysis of Chitinivibrio alkaliphilus gen. nov., sp. nov., a novel extremely haloalkaliphilic anaerobic chitinolytic bacterium from the candidate phylum Termite Group 3.</title>
        <authorList>
            <person name="Sorokin D.Y."/>
            <person name="Gumerov V.M."/>
            <person name="Rakitin A.L."/>
            <person name="Beletsky A.V."/>
            <person name="Damste J.S."/>
            <person name="Muyzer G."/>
            <person name="Mardanov A.V."/>
            <person name="Ravin N.V."/>
        </authorList>
    </citation>
    <scope>NUCLEOTIDE SEQUENCE [LARGE SCALE GENOMIC DNA]</scope>
    <source>
        <strain evidence="1 2">ACht1</strain>
    </source>
</reference>
<dbReference type="AlphaFoldDB" id="U7D577"/>
<protein>
    <submittedName>
        <fullName evidence="1">Uncharacterized protein</fullName>
    </submittedName>
</protein>
<comment type="caution">
    <text evidence="1">The sequence shown here is derived from an EMBL/GenBank/DDBJ whole genome shotgun (WGS) entry which is preliminary data.</text>
</comment>
<dbReference type="RefSeq" id="WP_022637473.1">
    <property type="nucleotide sequence ID" value="NZ_ASJR01000020.1"/>
</dbReference>
<proteinExistence type="predicted"/>
<evidence type="ECO:0000313" key="1">
    <source>
        <dbReference type="EMBL" id="ERP31098.1"/>
    </source>
</evidence>
<dbReference type="Proteomes" id="UP000017148">
    <property type="component" value="Unassembled WGS sequence"/>
</dbReference>